<comment type="caution">
    <text evidence="1">The sequence shown here is derived from an EMBL/GenBank/DDBJ whole genome shotgun (WGS) entry which is preliminary data.</text>
</comment>
<gene>
    <name evidence="1" type="ORF">FHX44_112069</name>
</gene>
<dbReference type="OrthoDB" id="9775082at2"/>
<proteinExistence type="predicted"/>
<organism evidence="1 2">
    <name type="scientific">Pseudonocardia hierapolitana</name>
    <dbReference type="NCBI Taxonomy" id="1128676"/>
    <lineage>
        <taxon>Bacteria</taxon>
        <taxon>Bacillati</taxon>
        <taxon>Actinomycetota</taxon>
        <taxon>Actinomycetes</taxon>
        <taxon>Pseudonocardiales</taxon>
        <taxon>Pseudonocardiaceae</taxon>
        <taxon>Pseudonocardia</taxon>
    </lineage>
</organism>
<evidence type="ECO:0000313" key="1">
    <source>
        <dbReference type="EMBL" id="TWF76181.1"/>
    </source>
</evidence>
<accession>A0A561SMT6</accession>
<dbReference type="RefSeq" id="WP_147255264.1">
    <property type="nucleotide sequence ID" value="NZ_VIWU01000001.1"/>
</dbReference>
<name>A0A561SMT6_9PSEU</name>
<sequence>MSVRRRPADIRRTAQLVGHITDEPGDVRVDSGAAPVRGNAEQWAAVLSRLAVEQPFTSFVFWPEQQTADQVVRFGRDVAPLVGRAVSGARPL</sequence>
<dbReference type="Proteomes" id="UP000321261">
    <property type="component" value="Unassembled WGS sequence"/>
</dbReference>
<evidence type="ECO:0000313" key="2">
    <source>
        <dbReference type="Proteomes" id="UP000321261"/>
    </source>
</evidence>
<reference evidence="1 2" key="1">
    <citation type="submission" date="2019-06" db="EMBL/GenBank/DDBJ databases">
        <title>Sequencing the genomes of 1000 actinobacteria strains.</title>
        <authorList>
            <person name="Klenk H.-P."/>
        </authorList>
    </citation>
    <scope>NUCLEOTIDE SEQUENCE [LARGE SCALE GENOMIC DNA]</scope>
    <source>
        <strain evidence="1 2">DSM 45671</strain>
    </source>
</reference>
<evidence type="ECO:0008006" key="3">
    <source>
        <dbReference type="Google" id="ProtNLM"/>
    </source>
</evidence>
<keyword evidence="2" id="KW-1185">Reference proteome</keyword>
<protein>
    <recommendedName>
        <fullName evidence="3">Luciferase-like monooxygenase</fullName>
    </recommendedName>
</protein>
<dbReference type="AlphaFoldDB" id="A0A561SMT6"/>
<dbReference type="EMBL" id="VIWU01000001">
    <property type="protein sequence ID" value="TWF76181.1"/>
    <property type="molecule type" value="Genomic_DNA"/>
</dbReference>